<evidence type="ECO:0000313" key="3">
    <source>
        <dbReference type="EMBL" id="OOZ38265.1"/>
    </source>
</evidence>
<dbReference type="PANTHER" id="PTHR13696:SF52">
    <property type="entry name" value="PARA FAMILY PROTEIN CT_582"/>
    <property type="match status" value="1"/>
</dbReference>
<dbReference type="InterPro" id="IPR050678">
    <property type="entry name" value="DNA_Partitioning_ATPase"/>
</dbReference>
<dbReference type="SUPFAM" id="SSF52540">
    <property type="entry name" value="P-loop containing nucleoside triphosphate hydrolases"/>
    <property type="match status" value="1"/>
</dbReference>
<dbReference type="InterPro" id="IPR025669">
    <property type="entry name" value="AAA_dom"/>
</dbReference>
<dbReference type="OrthoDB" id="8950613at2"/>
<dbReference type="RefSeq" id="WP_078485108.1">
    <property type="nucleotide sequence ID" value="NZ_MPRL01000109.1"/>
</dbReference>
<dbReference type="EMBL" id="MPRL01000109">
    <property type="protein sequence ID" value="OOZ38265.1"/>
    <property type="molecule type" value="Genomic_DNA"/>
</dbReference>
<dbReference type="PANTHER" id="PTHR13696">
    <property type="entry name" value="P-LOOP CONTAINING NUCLEOSIDE TRIPHOSPHATE HYDROLASE"/>
    <property type="match status" value="1"/>
</dbReference>
<keyword evidence="4" id="KW-1185">Reference proteome</keyword>
<protein>
    <recommendedName>
        <fullName evidence="2">AAA domain-containing protein</fullName>
    </recommendedName>
</protein>
<dbReference type="InterPro" id="IPR027417">
    <property type="entry name" value="P-loop_NTPase"/>
</dbReference>
<feature type="region of interest" description="Disordered" evidence="1">
    <location>
        <begin position="54"/>
        <end position="75"/>
    </location>
</feature>
<dbReference type="Proteomes" id="UP000191110">
    <property type="component" value="Unassembled WGS sequence"/>
</dbReference>
<sequence length="398" mass="45013">MSIALQSIKELVQRSVLLEENLKANFNAPNNQRVLDKRWPMSEVQGFVGRTDEGIRNAEDRGALPKPDMNERNNRRKGYTLPQINYMREQFGTHPRRSPTEDDVSIIAVQNFKGGVGKSTCATHLSHYLARQGYRVLLVDCDSQATATRFFGYNPDQDLKESDTLLSYLAGDTQHLRNAVRDTHWEGLKLIPANLHLYAAEYMIAGRAQANSSDQIYSLLRNGLDTVKNDFDVVIIDAPPALGMISLNVLYASNSVIVPMLPSMPDFYSTIQFFTMLEEVLEHFPEDMTYDFVKVLITRKESRTEGTSSQDDISEDAAAFYGDYMMRSIFYKSRAIENASSEARTIFEVNSPKDIGVDSKTFRRGIETVEDVCGEIEGYIRNTWPSEQRRNAGRVANA</sequence>
<evidence type="ECO:0000259" key="2">
    <source>
        <dbReference type="Pfam" id="PF13614"/>
    </source>
</evidence>
<feature type="domain" description="AAA" evidence="2">
    <location>
        <begin position="105"/>
        <end position="283"/>
    </location>
</feature>
<dbReference type="Gene3D" id="3.40.50.300">
    <property type="entry name" value="P-loop containing nucleotide triphosphate hydrolases"/>
    <property type="match status" value="1"/>
</dbReference>
<dbReference type="AlphaFoldDB" id="A0A1T2KZJ3"/>
<accession>A0A1T2KZJ3</accession>
<evidence type="ECO:0000313" key="4">
    <source>
        <dbReference type="Proteomes" id="UP000191110"/>
    </source>
</evidence>
<comment type="caution">
    <text evidence="3">The sequence shown here is derived from an EMBL/GenBank/DDBJ whole genome shotgun (WGS) entry which is preliminary data.</text>
</comment>
<feature type="compositionally biased region" description="Basic and acidic residues" evidence="1">
    <location>
        <begin position="54"/>
        <end position="73"/>
    </location>
</feature>
<name>A0A1T2KZJ3_9GAMM</name>
<organism evidence="3 4">
    <name type="scientific">Solemya pervernicosa gill symbiont</name>
    <dbReference type="NCBI Taxonomy" id="642797"/>
    <lineage>
        <taxon>Bacteria</taxon>
        <taxon>Pseudomonadati</taxon>
        <taxon>Pseudomonadota</taxon>
        <taxon>Gammaproteobacteria</taxon>
        <taxon>sulfur-oxidizing symbionts</taxon>
    </lineage>
</organism>
<dbReference type="Pfam" id="PF13614">
    <property type="entry name" value="AAA_31"/>
    <property type="match status" value="1"/>
</dbReference>
<dbReference type="CDD" id="cd02042">
    <property type="entry name" value="ParAB_family"/>
    <property type="match status" value="1"/>
</dbReference>
<proteinExistence type="predicted"/>
<evidence type="ECO:0000256" key="1">
    <source>
        <dbReference type="SAM" id="MobiDB-lite"/>
    </source>
</evidence>
<reference evidence="3 4" key="1">
    <citation type="submission" date="2016-11" db="EMBL/GenBank/DDBJ databases">
        <title>Mixed transmission modes and dynamic genome evolution in an obligate animal-bacterial symbiosis.</title>
        <authorList>
            <person name="Russell S.L."/>
            <person name="Corbett-Detig R.B."/>
            <person name="Cavanaugh C.M."/>
        </authorList>
    </citation>
    <scope>NUCLEOTIDE SEQUENCE [LARGE SCALE GENOMIC DNA]</scope>
    <source>
        <strain evidence="3">Sveles-Q1</strain>
    </source>
</reference>
<gene>
    <name evidence="3" type="ORF">BOW53_16100</name>
</gene>